<dbReference type="Proteomes" id="UP000280296">
    <property type="component" value="Unassembled WGS sequence"/>
</dbReference>
<reference evidence="6 7" key="2">
    <citation type="submission" date="2019-01" db="EMBL/GenBank/DDBJ databases">
        <title>Tautonia sociabilis, a novel thermotolerant planctomycete of Isosphaeraceae family, isolated from a 4000 m deep subterranean habitat.</title>
        <authorList>
            <person name="Kovaleva O.L."/>
            <person name="Elcheninov A.G."/>
            <person name="Van Heerden E."/>
            <person name="Toshchakov S.V."/>
            <person name="Novikov A."/>
            <person name="Bonch-Osmolovskaya E.A."/>
            <person name="Kublanov I.V."/>
        </authorList>
    </citation>
    <scope>NUCLEOTIDE SEQUENCE [LARGE SCALE GENOMIC DNA]</scope>
    <source>
        <strain evidence="6 7">GM2012</strain>
    </source>
</reference>
<evidence type="ECO:0000313" key="6">
    <source>
        <dbReference type="EMBL" id="RUL88556.1"/>
    </source>
</evidence>
<proteinExistence type="predicted"/>
<evidence type="ECO:0000256" key="2">
    <source>
        <dbReference type="ARBA" id="ARBA00022803"/>
    </source>
</evidence>
<dbReference type="EMBL" id="RYZH01000009">
    <property type="protein sequence ID" value="RUL88556.1"/>
    <property type="molecule type" value="Genomic_DNA"/>
</dbReference>
<dbReference type="SUPFAM" id="SSF48452">
    <property type="entry name" value="TPR-like"/>
    <property type="match status" value="1"/>
</dbReference>
<evidence type="ECO:0000256" key="5">
    <source>
        <dbReference type="SAM" id="SignalP"/>
    </source>
</evidence>
<comment type="caution">
    <text evidence="6">The sequence shown here is derived from an EMBL/GenBank/DDBJ whole genome shotgun (WGS) entry which is preliminary data.</text>
</comment>
<dbReference type="InterPro" id="IPR050498">
    <property type="entry name" value="Ycf3"/>
</dbReference>
<gene>
    <name evidence="6" type="ORF">TsocGM_06435</name>
</gene>
<protein>
    <submittedName>
        <fullName evidence="6">Tetratricopeptide repeat protein</fullName>
    </submittedName>
</protein>
<keyword evidence="5" id="KW-0732">Signal</keyword>
<keyword evidence="7" id="KW-1185">Reference proteome</keyword>
<dbReference type="Pfam" id="PF13432">
    <property type="entry name" value="TPR_16"/>
    <property type="match status" value="1"/>
</dbReference>
<evidence type="ECO:0000313" key="7">
    <source>
        <dbReference type="Proteomes" id="UP000280296"/>
    </source>
</evidence>
<sequence>MIDLPLAARRWAAPMLGIAVTLAAAAVPGGRAEGAAPRQAVGQGDRVVLASTEDTLKIQRRVVATGEIHRVYTVGQVNGEWLWLEAADVAGWAKADRVLPFDQALRQATARIEGTGAPEARDYNARGLLYEDLGRVDLAEADFAEAIRLEPEWSLPYLNRGTLRRRAGRPDEAIADFSQAAKLAPLDPLPYFDRGLALLDQGDPAAAHDSFTLALRADPNHPGSRFNRAATGLALGIDGASADAEAYLALVGWYEALSPYAAILAALEHRRAGRDAQAAGLLDAAAEQLDPGAWPCPILEHLRGRLDLAGLLDAAETADQQAEARAYAGLALVIAGDAGAARPLLEWVVARAEPTQVPHLLARLALEPPSSPPAEPPGPLRPEGAGS</sequence>
<dbReference type="PANTHER" id="PTHR44858:SF1">
    <property type="entry name" value="UDP-N-ACETYLGLUCOSAMINE--PEPTIDE N-ACETYLGLUCOSAMINYLTRANSFERASE SPINDLY-RELATED"/>
    <property type="match status" value="1"/>
</dbReference>
<feature type="repeat" description="TPR" evidence="3">
    <location>
        <begin position="188"/>
        <end position="221"/>
    </location>
</feature>
<dbReference type="Pfam" id="PF13181">
    <property type="entry name" value="TPR_8"/>
    <property type="match status" value="1"/>
</dbReference>
<dbReference type="InterPro" id="IPR011990">
    <property type="entry name" value="TPR-like_helical_dom_sf"/>
</dbReference>
<feature type="repeat" description="TPR" evidence="3">
    <location>
        <begin position="154"/>
        <end position="187"/>
    </location>
</feature>
<evidence type="ECO:0000256" key="3">
    <source>
        <dbReference type="PROSITE-ProRule" id="PRU00339"/>
    </source>
</evidence>
<feature type="repeat" description="TPR" evidence="3">
    <location>
        <begin position="120"/>
        <end position="153"/>
    </location>
</feature>
<dbReference type="PANTHER" id="PTHR44858">
    <property type="entry name" value="TETRATRICOPEPTIDE REPEAT PROTEIN 6"/>
    <property type="match status" value="1"/>
</dbReference>
<name>A0A432MN67_9BACT</name>
<feature type="chain" id="PRO_5018997417" evidence="5">
    <location>
        <begin position="26"/>
        <end position="387"/>
    </location>
</feature>
<keyword evidence="2 3" id="KW-0802">TPR repeat</keyword>
<dbReference type="PROSITE" id="PS50005">
    <property type="entry name" value="TPR"/>
    <property type="match status" value="3"/>
</dbReference>
<organism evidence="6 7">
    <name type="scientific">Tautonia sociabilis</name>
    <dbReference type="NCBI Taxonomy" id="2080755"/>
    <lineage>
        <taxon>Bacteria</taxon>
        <taxon>Pseudomonadati</taxon>
        <taxon>Planctomycetota</taxon>
        <taxon>Planctomycetia</taxon>
        <taxon>Isosphaerales</taxon>
        <taxon>Isosphaeraceae</taxon>
        <taxon>Tautonia</taxon>
    </lineage>
</organism>
<accession>A0A432MN67</accession>
<evidence type="ECO:0000256" key="1">
    <source>
        <dbReference type="ARBA" id="ARBA00022737"/>
    </source>
</evidence>
<dbReference type="SMART" id="SM00028">
    <property type="entry name" value="TPR"/>
    <property type="match status" value="3"/>
</dbReference>
<reference evidence="6 7" key="1">
    <citation type="submission" date="2018-12" db="EMBL/GenBank/DDBJ databases">
        <authorList>
            <person name="Toschakov S.V."/>
        </authorList>
    </citation>
    <scope>NUCLEOTIDE SEQUENCE [LARGE SCALE GENOMIC DNA]</scope>
    <source>
        <strain evidence="6 7">GM2012</strain>
    </source>
</reference>
<feature type="region of interest" description="Disordered" evidence="4">
    <location>
        <begin position="365"/>
        <end position="387"/>
    </location>
</feature>
<keyword evidence="1" id="KW-0677">Repeat</keyword>
<dbReference type="InterPro" id="IPR019734">
    <property type="entry name" value="TPR_rpt"/>
</dbReference>
<feature type="signal peptide" evidence="5">
    <location>
        <begin position="1"/>
        <end position="25"/>
    </location>
</feature>
<evidence type="ECO:0000256" key="4">
    <source>
        <dbReference type="SAM" id="MobiDB-lite"/>
    </source>
</evidence>
<dbReference type="Gene3D" id="1.25.40.10">
    <property type="entry name" value="Tetratricopeptide repeat domain"/>
    <property type="match status" value="2"/>
</dbReference>
<dbReference type="OrthoDB" id="9790037at2"/>
<feature type="compositionally biased region" description="Pro residues" evidence="4">
    <location>
        <begin position="369"/>
        <end position="380"/>
    </location>
</feature>
<dbReference type="RefSeq" id="WP_126724482.1">
    <property type="nucleotide sequence ID" value="NZ_RYZH01000009.1"/>
</dbReference>
<dbReference type="AlphaFoldDB" id="A0A432MN67"/>